<dbReference type="OrthoDB" id="3139566at2759"/>
<reference evidence="1 2" key="1">
    <citation type="journal article" date="2019" name="Nat. Ecol. Evol.">
        <title>Megaphylogeny resolves global patterns of mushroom evolution.</title>
        <authorList>
            <person name="Varga T."/>
            <person name="Krizsan K."/>
            <person name="Foldi C."/>
            <person name="Dima B."/>
            <person name="Sanchez-Garcia M."/>
            <person name="Sanchez-Ramirez S."/>
            <person name="Szollosi G.J."/>
            <person name="Szarkandi J.G."/>
            <person name="Papp V."/>
            <person name="Albert L."/>
            <person name="Andreopoulos W."/>
            <person name="Angelini C."/>
            <person name="Antonin V."/>
            <person name="Barry K.W."/>
            <person name="Bougher N.L."/>
            <person name="Buchanan P."/>
            <person name="Buyck B."/>
            <person name="Bense V."/>
            <person name="Catcheside P."/>
            <person name="Chovatia M."/>
            <person name="Cooper J."/>
            <person name="Damon W."/>
            <person name="Desjardin D."/>
            <person name="Finy P."/>
            <person name="Geml J."/>
            <person name="Haridas S."/>
            <person name="Hughes K."/>
            <person name="Justo A."/>
            <person name="Karasinski D."/>
            <person name="Kautmanova I."/>
            <person name="Kiss B."/>
            <person name="Kocsube S."/>
            <person name="Kotiranta H."/>
            <person name="LaButti K.M."/>
            <person name="Lechner B.E."/>
            <person name="Liimatainen K."/>
            <person name="Lipzen A."/>
            <person name="Lukacs Z."/>
            <person name="Mihaltcheva S."/>
            <person name="Morgado L.N."/>
            <person name="Niskanen T."/>
            <person name="Noordeloos M.E."/>
            <person name="Ohm R.A."/>
            <person name="Ortiz-Santana B."/>
            <person name="Ovrebo C."/>
            <person name="Racz N."/>
            <person name="Riley R."/>
            <person name="Savchenko A."/>
            <person name="Shiryaev A."/>
            <person name="Soop K."/>
            <person name="Spirin V."/>
            <person name="Szebenyi C."/>
            <person name="Tomsovsky M."/>
            <person name="Tulloss R.E."/>
            <person name="Uehling J."/>
            <person name="Grigoriev I.V."/>
            <person name="Vagvolgyi C."/>
            <person name="Papp T."/>
            <person name="Martin F.M."/>
            <person name="Miettinen O."/>
            <person name="Hibbett D.S."/>
            <person name="Nagy L.G."/>
        </authorList>
    </citation>
    <scope>NUCLEOTIDE SEQUENCE [LARGE SCALE GENOMIC DNA]</scope>
    <source>
        <strain evidence="1 2">CBS 962.96</strain>
    </source>
</reference>
<dbReference type="SUPFAM" id="SSF52047">
    <property type="entry name" value="RNI-like"/>
    <property type="match status" value="1"/>
</dbReference>
<name>A0A4S8MA52_DENBC</name>
<evidence type="ECO:0000313" key="1">
    <source>
        <dbReference type="EMBL" id="THU98798.1"/>
    </source>
</evidence>
<keyword evidence="2" id="KW-1185">Reference proteome</keyword>
<evidence type="ECO:0000313" key="2">
    <source>
        <dbReference type="Proteomes" id="UP000297245"/>
    </source>
</evidence>
<sequence>MVIVRDAQFPSAYNTSISLGTSVTVVLSRSPRTVMSRSVPTPLSVHPGFRKKVLAVREARLNREKLPLKTLPCAPGTNTNETDKSLFNARFPPETFLGIMKHLQMSELVSIPYSPFGVPQSHVGDRIPDHLQYLGVFLWVRVPQIQVLTQVCRSWRNILLGCPEFWSTFNLLHATGRYRSHVEMGQQWLQRAGDRPLDITLSDEKMLQSRAYAPGFYGIMDMLVPFYAKWRYLELSFAIEHYLPLFDMPARRLPMLEMISLHFSDACRDTFTAEGSIKTFSDAPLLSRVEIMAHPRLRFPILDRIELPYHQLTYLLLQSVYSNDPTYVNRILANAYRLERVTIDLGEDADFTVFEYDDVRSRRPFAFCPNLQELEITARGLFDAGFVLEGLTAPSLRELTLSYASGEWDPAGQLDRTLADFQRRSQAPIRSVHLRFVENLCHVGLVPFLRLVSKSLRELVINSCWDLNMMELLQQLIHPWHTINNSGLERPPLPSVEDNGPLELLIPHLRRLGIVADFDRTGDADIILDVVGSRGYQFPRPRPVMRDPETGLKHNFPEWAQTHRLQELGFVMTKKGMTRMGRAFLECFGLDDKGHDHLIYDYCKVDTIEANYFDFKAPRSEEEEEDELYVDKIEGYEEPYVVPTLSFSRLRLR</sequence>
<dbReference type="EMBL" id="ML179130">
    <property type="protein sequence ID" value="THU98798.1"/>
    <property type="molecule type" value="Genomic_DNA"/>
</dbReference>
<protein>
    <recommendedName>
        <fullName evidence="3">F-box domain-containing protein</fullName>
    </recommendedName>
</protein>
<proteinExistence type="predicted"/>
<dbReference type="Proteomes" id="UP000297245">
    <property type="component" value="Unassembled WGS sequence"/>
</dbReference>
<gene>
    <name evidence="1" type="ORF">K435DRAFT_521983</name>
</gene>
<evidence type="ECO:0008006" key="3">
    <source>
        <dbReference type="Google" id="ProtNLM"/>
    </source>
</evidence>
<dbReference type="AlphaFoldDB" id="A0A4S8MA52"/>
<organism evidence="1 2">
    <name type="scientific">Dendrothele bispora (strain CBS 962.96)</name>
    <dbReference type="NCBI Taxonomy" id="1314807"/>
    <lineage>
        <taxon>Eukaryota</taxon>
        <taxon>Fungi</taxon>
        <taxon>Dikarya</taxon>
        <taxon>Basidiomycota</taxon>
        <taxon>Agaricomycotina</taxon>
        <taxon>Agaricomycetes</taxon>
        <taxon>Agaricomycetidae</taxon>
        <taxon>Agaricales</taxon>
        <taxon>Agaricales incertae sedis</taxon>
        <taxon>Dendrothele</taxon>
    </lineage>
</organism>
<accession>A0A4S8MA52</accession>